<sequence>MEDLIVEYEGVKGKGLKTLGIKGRVVLTTGSNTITVDNFQGFGNNYQQRETPCIKFEKNGEVIEFTSFNELWNKINK</sequence>
<name>A0A8S5L9P0_9CAUD</name>
<dbReference type="EMBL" id="BK014662">
    <property type="protein sequence ID" value="DAD66629.1"/>
    <property type="molecule type" value="Genomic_DNA"/>
</dbReference>
<reference evidence="1" key="1">
    <citation type="journal article" date="2021" name="Proc. Natl. Acad. Sci. U.S.A.">
        <title>A Catalog of Tens of Thousands of Viruses from Human Metagenomes Reveals Hidden Associations with Chronic Diseases.</title>
        <authorList>
            <person name="Tisza M.J."/>
            <person name="Buck C.B."/>
        </authorList>
    </citation>
    <scope>NUCLEOTIDE SEQUENCE</scope>
    <source>
        <strain evidence="1">CtPuP5</strain>
    </source>
</reference>
<proteinExistence type="predicted"/>
<protein>
    <submittedName>
        <fullName evidence="1">Uncharacterized protein</fullName>
    </submittedName>
</protein>
<organism evidence="1">
    <name type="scientific">Myoviridae sp. ctPuP5</name>
    <dbReference type="NCBI Taxonomy" id="2823543"/>
    <lineage>
        <taxon>Viruses</taxon>
        <taxon>Duplodnaviria</taxon>
        <taxon>Heunggongvirae</taxon>
        <taxon>Uroviricota</taxon>
        <taxon>Caudoviricetes</taxon>
    </lineage>
</organism>
<evidence type="ECO:0000313" key="1">
    <source>
        <dbReference type="EMBL" id="DAD66629.1"/>
    </source>
</evidence>
<accession>A0A8S5L9P0</accession>